<dbReference type="AlphaFoldDB" id="W6QGZ4"/>
<dbReference type="EMBL" id="HG792017">
    <property type="protein sequence ID" value="CDM33464.1"/>
    <property type="molecule type" value="Genomic_DNA"/>
</dbReference>
<reference evidence="4" key="1">
    <citation type="journal article" date="2014" name="Nat. Commun.">
        <title>Multiple recent horizontal transfers of a large genomic region in cheese making fungi.</title>
        <authorList>
            <person name="Cheeseman K."/>
            <person name="Ropars J."/>
            <person name="Renault P."/>
            <person name="Dupont J."/>
            <person name="Gouzy J."/>
            <person name="Branca A."/>
            <person name="Abraham A.L."/>
            <person name="Ceppi M."/>
            <person name="Conseiller E."/>
            <person name="Debuchy R."/>
            <person name="Malagnac F."/>
            <person name="Goarin A."/>
            <person name="Silar P."/>
            <person name="Lacoste S."/>
            <person name="Sallet E."/>
            <person name="Bensimon A."/>
            <person name="Giraud T."/>
            <person name="Brygoo Y."/>
        </authorList>
    </citation>
    <scope>NUCLEOTIDE SEQUENCE [LARGE SCALE GENOMIC DNA]</scope>
    <source>
        <strain evidence="4">FM164</strain>
    </source>
</reference>
<feature type="region of interest" description="Disordered" evidence="1">
    <location>
        <begin position="342"/>
        <end position="443"/>
    </location>
</feature>
<organism evidence="4 5">
    <name type="scientific">Penicillium roqueforti (strain FM164)</name>
    <dbReference type="NCBI Taxonomy" id="1365484"/>
    <lineage>
        <taxon>Eukaryota</taxon>
        <taxon>Fungi</taxon>
        <taxon>Dikarya</taxon>
        <taxon>Ascomycota</taxon>
        <taxon>Pezizomycotina</taxon>
        <taxon>Eurotiomycetes</taxon>
        <taxon>Eurotiomycetidae</taxon>
        <taxon>Eurotiales</taxon>
        <taxon>Aspergillaceae</taxon>
        <taxon>Penicillium</taxon>
    </lineage>
</organism>
<dbReference type="Proteomes" id="UP000030686">
    <property type="component" value="Unassembled WGS sequence"/>
</dbReference>
<feature type="compositionally biased region" description="Polar residues" evidence="1">
    <location>
        <begin position="366"/>
        <end position="377"/>
    </location>
</feature>
<keyword evidence="2" id="KW-0812">Transmembrane</keyword>
<evidence type="ECO:0000256" key="3">
    <source>
        <dbReference type="SAM" id="SignalP"/>
    </source>
</evidence>
<keyword evidence="3" id="KW-0732">Signal</keyword>
<evidence type="ECO:0000313" key="4">
    <source>
        <dbReference type="EMBL" id="CDM33464.1"/>
    </source>
</evidence>
<sequence length="443" mass="47119">MTRSRPSVLLLFTLMASIQPGLAYSSFDLLSRSSDACPSSFSRCGGTKLPNDFCCPSDSTCISLDQGSSSICCPAGKDCDYISPITCDIQLQNVTIYPESVIKTTRLGDSLPKCGDACCPFGYTCQGDNTCSLNQKTSTTATEALSSSSITTTSSSVSSSSTNTDSSSTTATTSTISQATITPVPSPSSTTGTTSTIPQETITPVPSPSSEKSTNSTTCSALSTSCPSFPAGALAAGFFPGAVLGAVAALLITFCFRRARKDECEIQEGKNGPNWSQRSSSGARLCISNPIPQDDTSYRTDFLRCPPRAKRSSIGGRSTRTVIHRTGSRVRSLFSGYPRQTARLDKDVPPIPMPNPMHPAPFTPPRQRQPSTESITVYSPPESWLSQSRTLLGPSPYPGDTARPDTLFSDLMRVVGSPHDGKGKPPYPTNDNSRENPFRDPVR</sequence>
<feature type="transmembrane region" description="Helical" evidence="2">
    <location>
        <begin position="229"/>
        <end position="252"/>
    </location>
</feature>
<evidence type="ECO:0000256" key="1">
    <source>
        <dbReference type="SAM" id="MobiDB-lite"/>
    </source>
</evidence>
<feature type="region of interest" description="Disordered" evidence="1">
    <location>
        <begin position="267"/>
        <end position="290"/>
    </location>
</feature>
<accession>W6QGZ4</accession>
<feature type="region of interest" description="Disordered" evidence="1">
    <location>
        <begin position="151"/>
        <end position="216"/>
    </location>
</feature>
<keyword evidence="2" id="KW-1133">Transmembrane helix</keyword>
<name>W6QGZ4_PENRF</name>
<feature type="compositionally biased region" description="Low complexity" evidence="1">
    <location>
        <begin position="151"/>
        <end position="204"/>
    </location>
</feature>
<keyword evidence="5" id="KW-1185">Reference proteome</keyword>
<keyword evidence="2" id="KW-0472">Membrane</keyword>
<feature type="compositionally biased region" description="Polar residues" evidence="1">
    <location>
        <begin position="273"/>
        <end position="282"/>
    </location>
</feature>
<feature type="compositionally biased region" description="Pro residues" evidence="1">
    <location>
        <begin position="349"/>
        <end position="364"/>
    </location>
</feature>
<feature type="chain" id="PRO_5004880219" evidence="3">
    <location>
        <begin position="24"/>
        <end position="443"/>
    </location>
</feature>
<proteinExistence type="predicted"/>
<feature type="signal peptide" evidence="3">
    <location>
        <begin position="1"/>
        <end position="23"/>
    </location>
</feature>
<dbReference type="OrthoDB" id="5338512at2759"/>
<evidence type="ECO:0000313" key="5">
    <source>
        <dbReference type="Proteomes" id="UP000030686"/>
    </source>
</evidence>
<gene>
    <name evidence="4" type="ORF">PROQFM164_S03g000188</name>
</gene>
<dbReference type="OMA" id="SCCPFGY"/>
<feature type="compositionally biased region" description="Basic and acidic residues" evidence="1">
    <location>
        <begin position="432"/>
        <end position="443"/>
    </location>
</feature>
<protein>
    <submittedName>
        <fullName evidence="4">Genomic scaffold, ProqFM164S03</fullName>
    </submittedName>
</protein>
<evidence type="ECO:0000256" key="2">
    <source>
        <dbReference type="SAM" id="Phobius"/>
    </source>
</evidence>